<protein>
    <recommendedName>
        <fullName evidence="1">Aspartyl/glutamyl-tRNA(Asn/Gln) amidotransferase subunit C</fullName>
        <shortName evidence="1">Asp/Glu-ADT subunit C</shortName>
        <ecNumber evidence="1">6.3.5.-</ecNumber>
    </recommendedName>
</protein>
<proteinExistence type="inferred from homology"/>
<dbReference type="EC" id="6.3.5.-" evidence="1"/>
<accession>A0A5Q2QG40</accession>
<dbReference type="GO" id="GO:0006412">
    <property type="term" value="P:translation"/>
    <property type="evidence" value="ECO:0007669"/>
    <property type="project" value="UniProtKB-UniRule"/>
</dbReference>
<evidence type="ECO:0000313" key="3">
    <source>
        <dbReference type="Proteomes" id="UP000388235"/>
    </source>
</evidence>
<dbReference type="SUPFAM" id="SSF141000">
    <property type="entry name" value="Glu-tRNAGln amidotransferase C subunit"/>
    <property type="match status" value="1"/>
</dbReference>
<dbReference type="GO" id="GO:0050566">
    <property type="term" value="F:asparaginyl-tRNA synthase (glutamine-hydrolyzing) activity"/>
    <property type="evidence" value="ECO:0007669"/>
    <property type="project" value="RHEA"/>
</dbReference>
<dbReference type="RefSeq" id="WP_153714499.1">
    <property type="nucleotide sequence ID" value="NZ_CP045871.1"/>
</dbReference>
<comment type="similarity">
    <text evidence="1">Belongs to the GatC family.</text>
</comment>
<keyword evidence="1" id="KW-0436">Ligase</keyword>
<reference evidence="2 3" key="1">
    <citation type="submission" date="2019-11" db="EMBL/GenBank/DDBJ databases">
        <authorList>
            <person name="Khan S.A."/>
            <person name="Jeon C.O."/>
            <person name="Chun B.H."/>
        </authorList>
    </citation>
    <scope>NUCLEOTIDE SEQUENCE [LARGE SCALE GENOMIC DNA]</scope>
    <source>
        <strain evidence="2 3">IMCC 1097</strain>
    </source>
</reference>
<dbReference type="Pfam" id="PF02686">
    <property type="entry name" value="GatC"/>
    <property type="match status" value="1"/>
</dbReference>
<dbReference type="EMBL" id="CP045871">
    <property type="protein sequence ID" value="QGG80996.1"/>
    <property type="molecule type" value="Genomic_DNA"/>
</dbReference>
<dbReference type="OrthoDB" id="9794326at2"/>
<dbReference type="GO" id="GO:0005524">
    <property type="term" value="F:ATP binding"/>
    <property type="evidence" value="ECO:0007669"/>
    <property type="project" value="UniProtKB-KW"/>
</dbReference>
<evidence type="ECO:0000256" key="1">
    <source>
        <dbReference type="HAMAP-Rule" id="MF_00122"/>
    </source>
</evidence>
<keyword evidence="3" id="KW-1185">Reference proteome</keyword>
<sequence length="95" mass="10206">MSITPKQVQHVATLAQLAVPADDIPEVAAKLSSVLDLLDEMADVDTQGVEPLTNPLDRTQTLRADAVTETNQRDALMQNAPATQDGLFLVPKVID</sequence>
<dbReference type="Gene3D" id="1.10.20.60">
    <property type="entry name" value="Glu-tRNAGln amidotransferase C subunit, N-terminal domain"/>
    <property type="match status" value="1"/>
</dbReference>
<dbReference type="GO" id="GO:0050567">
    <property type="term" value="F:glutaminyl-tRNA synthase (glutamine-hydrolyzing) activity"/>
    <property type="evidence" value="ECO:0007669"/>
    <property type="project" value="UniProtKB-UniRule"/>
</dbReference>
<dbReference type="HAMAP" id="MF_00122">
    <property type="entry name" value="GatC"/>
    <property type="match status" value="1"/>
</dbReference>
<keyword evidence="2" id="KW-0808">Transferase</keyword>
<keyword evidence="1" id="KW-0648">Protein biosynthesis</keyword>
<comment type="catalytic activity">
    <reaction evidence="1">
        <text>L-aspartyl-tRNA(Asn) + L-glutamine + ATP + H2O = L-asparaginyl-tRNA(Asn) + L-glutamate + ADP + phosphate + 2 H(+)</text>
        <dbReference type="Rhea" id="RHEA:14513"/>
        <dbReference type="Rhea" id="RHEA-COMP:9674"/>
        <dbReference type="Rhea" id="RHEA-COMP:9677"/>
        <dbReference type="ChEBI" id="CHEBI:15377"/>
        <dbReference type="ChEBI" id="CHEBI:15378"/>
        <dbReference type="ChEBI" id="CHEBI:29985"/>
        <dbReference type="ChEBI" id="CHEBI:30616"/>
        <dbReference type="ChEBI" id="CHEBI:43474"/>
        <dbReference type="ChEBI" id="CHEBI:58359"/>
        <dbReference type="ChEBI" id="CHEBI:78515"/>
        <dbReference type="ChEBI" id="CHEBI:78516"/>
        <dbReference type="ChEBI" id="CHEBI:456216"/>
    </reaction>
</comment>
<dbReference type="GO" id="GO:0070681">
    <property type="term" value="P:glutaminyl-tRNAGln biosynthesis via transamidation"/>
    <property type="evidence" value="ECO:0007669"/>
    <property type="project" value="TreeGrafter"/>
</dbReference>
<dbReference type="PANTHER" id="PTHR15004:SF0">
    <property type="entry name" value="GLUTAMYL-TRNA(GLN) AMIDOTRANSFERASE SUBUNIT C, MITOCHONDRIAL"/>
    <property type="match status" value="1"/>
</dbReference>
<keyword evidence="1" id="KW-0547">Nucleotide-binding</keyword>
<dbReference type="InterPro" id="IPR036113">
    <property type="entry name" value="Asp/Glu-ADT_sf_sub_c"/>
</dbReference>
<comment type="catalytic activity">
    <reaction evidence="1">
        <text>L-glutamyl-tRNA(Gln) + L-glutamine + ATP + H2O = L-glutaminyl-tRNA(Gln) + L-glutamate + ADP + phosphate + H(+)</text>
        <dbReference type="Rhea" id="RHEA:17521"/>
        <dbReference type="Rhea" id="RHEA-COMP:9681"/>
        <dbReference type="Rhea" id="RHEA-COMP:9684"/>
        <dbReference type="ChEBI" id="CHEBI:15377"/>
        <dbReference type="ChEBI" id="CHEBI:15378"/>
        <dbReference type="ChEBI" id="CHEBI:29985"/>
        <dbReference type="ChEBI" id="CHEBI:30616"/>
        <dbReference type="ChEBI" id="CHEBI:43474"/>
        <dbReference type="ChEBI" id="CHEBI:58359"/>
        <dbReference type="ChEBI" id="CHEBI:78520"/>
        <dbReference type="ChEBI" id="CHEBI:78521"/>
        <dbReference type="ChEBI" id="CHEBI:456216"/>
    </reaction>
</comment>
<dbReference type="PANTHER" id="PTHR15004">
    <property type="entry name" value="GLUTAMYL-TRNA(GLN) AMIDOTRANSFERASE SUBUNIT C, MITOCHONDRIAL"/>
    <property type="match status" value="1"/>
</dbReference>
<dbReference type="GO" id="GO:0016740">
    <property type="term" value="F:transferase activity"/>
    <property type="evidence" value="ECO:0007669"/>
    <property type="project" value="UniProtKB-KW"/>
</dbReference>
<comment type="function">
    <text evidence="1">Allows the formation of correctly charged Asn-tRNA(Asn) or Gln-tRNA(Gln) through the transamidation of misacylated Asp-tRNA(Asn) or Glu-tRNA(Gln) in organisms which lack either or both of asparaginyl-tRNA or glutaminyl-tRNA synthetases. The reaction takes place in the presence of glutamine and ATP through an activated phospho-Asp-tRNA(Asn) or phospho-Glu-tRNA(Gln).</text>
</comment>
<keyword evidence="1" id="KW-0067">ATP-binding</keyword>
<organism evidence="2 3">
    <name type="scientific">Litorivicinus lipolyticus</name>
    <dbReference type="NCBI Taxonomy" id="418701"/>
    <lineage>
        <taxon>Bacteria</taxon>
        <taxon>Pseudomonadati</taxon>
        <taxon>Pseudomonadota</taxon>
        <taxon>Gammaproteobacteria</taxon>
        <taxon>Oceanospirillales</taxon>
        <taxon>Litorivicinaceae</taxon>
        <taxon>Litorivicinus</taxon>
    </lineage>
</organism>
<comment type="subunit">
    <text evidence="1">Heterotrimer of A, B and C subunits.</text>
</comment>
<dbReference type="AlphaFoldDB" id="A0A5Q2QG40"/>
<gene>
    <name evidence="1 2" type="primary">gatC</name>
    <name evidence="2" type="ORF">GH975_10620</name>
</gene>
<dbReference type="KEGG" id="llp:GH975_10620"/>
<dbReference type="NCBIfam" id="TIGR00135">
    <property type="entry name" value="gatC"/>
    <property type="match status" value="1"/>
</dbReference>
<dbReference type="GO" id="GO:0006450">
    <property type="term" value="P:regulation of translational fidelity"/>
    <property type="evidence" value="ECO:0007669"/>
    <property type="project" value="InterPro"/>
</dbReference>
<name>A0A5Q2QG40_9GAMM</name>
<evidence type="ECO:0000313" key="2">
    <source>
        <dbReference type="EMBL" id="QGG80996.1"/>
    </source>
</evidence>
<dbReference type="Proteomes" id="UP000388235">
    <property type="component" value="Chromosome"/>
</dbReference>
<dbReference type="InterPro" id="IPR003837">
    <property type="entry name" value="GatC"/>
</dbReference>